<reference evidence="8" key="1">
    <citation type="submission" date="2019-05" db="EMBL/GenBank/DDBJ databases">
        <title>Genome sequence and methylation pattern of the halophilic Archaeon Natrinema versiforme BOL5-4.</title>
        <authorList>
            <person name="DasSarma P."/>
            <person name="Anton B.P."/>
            <person name="DasSarma S.L."/>
            <person name="Martinez F.L."/>
            <person name="Guzman D."/>
            <person name="Roberts R.J."/>
            <person name="DasSarma S."/>
        </authorList>
    </citation>
    <scope>NUCLEOTIDE SEQUENCE [LARGE SCALE GENOMIC DNA]</scope>
    <source>
        <strain evidence="8">BOL5-4</strain>
    </source>
</reference>
<sequence>MAALSSAAEFGAQFADPVLRRGLGQVAVAAVLAALVVGLSHLRGLSLERELGVALVRGFVQIVAMGSIVGLLLTAEFVWSIVILLGMMTGATWISKNRGEGLPGVIRVSFVAIVVGSGLVISTMALAGAIETTVRNLVPVGSMIIANAMKANSLALDRFKNEIEDNRTEIEAGLALGAPPHAVVSRHIKTGVRASLIPTIDSLKSLGWVWIPGIMAGMILGGENPLYAALYQFVIMAMIFAAGGLTSMTSSLLIGKYVFTDAEQLKRIDGESA</sequence>
<dbReference type="OrthoDB" id="148038at2157"/>
<dbReference type="Proteomes" id="UP000302218">
    <property type="component" value="Chromosome"/>
</dbReference>
<dbReference type="AlphaFoldDB" id="A0A4V1FX66"/>
<protein>
    <submittedName>
        <fullName evidence="7">ABC transporter permease</fullName>
    </submittedName>
</protein>
<dbReference type="GeneID" id="40263675"/>
<evidence type="ECO:0000313" key="7">
    <source>
        <dbReference type="EMBL" id="QCS40867.1"/>
    </source>
</evidence>
<dbReference type="GO" id="GO:0005886">
    <property type="term" value="C:plasma membrane"/>
    <property type="evidence" value="ECO:0007669"/>
    <property type="project" value="TreeGrafter"/>
</dbReference>
<gene>
    <name evidence="7" type="ORF">FEJ81_00350</name>
</gene>
<organism evidence="7 8">
    <name type="scientific">Natrinema versiforme</name>
    <dbReference type="NCBI Taxonomy" id="88724"/>
    <lineage>
        <taxon>Archaea</taxon>
        <taxon>Methanobacteriati</taxon>
        <taxon>Methanobacteriota</taxon>
        <taxon>Stenosarchaea group</taxon>
        <taxon>Halobacteria</taxon>
        <taxon>Halobacteriales</taxon>
        <taxon>Natrialbaceae</taxon>
        <taxon>Natrinema</taxon>
    </lineage>
</organism>
<accession>A0A4V1FX66</accession>
<evidence type="ECO:0000256" key="2">
    <source>
        <dbReference type="ARBA" id="ARBA00005268"/>
    </source>
</evidence>
<proteinExistence type="inferred from homology"/>
<evidence type="ECO:0000256" key="5">
    <source>
        <dbReference type="ARBA" id="ARBA00023136"/>
    </source>
</evidence>
<keyword evidence="5 6" id="KW-0472">Membrane</keyword>
<evidence type="ECO:0000256" key="6">
    <source>
        <dbReference type="SAM" id="Phobius"/>
    </source>
</evidence>
<evidence type="ECO:0000256" key="3">
    <source>
        <dbReference type="ARBA" id="ARBA00022692"/>
    </source>
</evidence>
<dbReference type="EMBL" id="CP040330">
    <property type="protein sequence ID" value="QCS40867.1"/>
    <property type="molecule type" value="Genomic_DNA"/>
</dbReference>
<dbReference type="Pfam" id="PF03649">
    <property type="entry name" value="UPF0014"/>
    <property type="match status" value="1"/>
</dbReference>
<dbReference type="RefSeq" id="WP_138243394.1">
    <property type="nucleotide sequence ID" value="NZ_CP040330.1"/>
</dbReference>
<evidence type="ECO:0000256" key="4">
    <source>
        <dbReference type="ARBA" id="ARBA00022989"/>
    </source>
</evidence>
<evidence type="ECO:0000256" key="1">
    <source>
        <dbReference type="ARBA" id="ARBA00004141"/>
    </source>
</evidence>
<dbReference type="PANTHER" id="PTHR30028">
    <property type="entry name" value="UPF0014 INNER MEMBRANE PROTEIN YBBM-RELATED"/>
    <property type="match status" value="1"/>
</dbReference>
<keyword evidence="4 6" id="KW-1133">Transmembrane helix</keyword>
<dbReference type="InterPro" id="IPR005226">
    <property type="entry name" value="UPF0014_fam"/>
</dbReference>
<feature type="transmembrane region" description="Helical" evidence="6">
    <location>
        <begin position="230"/>
        <end position="259"/>
    </location>
</feature>
<name>A0A4V1FX66_9EURY</name>
<dbReference type="PANTHER" id="PTHR30028:SF0">
    <property type="entry name" value="PROTEIN ALUMINUM SENSITIVE 3"/>
    <property type="match status" value="1"/>
</dbReference>
<comment type="subcellular location">
    <subcellularLocation>
        <location evidence="1">Membrane</location>
        <topology evidence="1">Multi-pass membrane protein</topology>
    </subcellularLocation>
</comment>
<comment type="similarity">
    <text evidence="2">Belongs to the UPF0014 family.</text>
</comment>
<keyword evidence="3 6" id="KW-0812">Transmembrane</keyword>
<evidence type="ECO:0000313" key="8">
    <source>
        <dbReference type="Proteomes" id="UP000302218"/>
    </source>
</evidence>
<dbReference type="KEGG" id="nvr:FEJ81_00350"/>
<feature type="transmembrane region" description="Helical" evidence="6">
    <location>
        <begin position="23"/>
        <end position="42"/>
    </location>
</feature>
<feature type="transmembrane region" description="Helical" evidence="6">
    <location>
        <begin position="77"/>
        <end position="94"/>
    </location>
</feature>
<feature type="transmembrane region" description="Helical" evidence="6">
    <location>
        <begin position="106"/>
        <end position="130"/>
    </location>
</feature>